<dbReference type="AlphaFoldDB" id="G0EZV0"/>
<reference evidence="1 2" key="1">
    <citation type="journal article" date="2011" name="J. Bacteriol.">
        <title>Complete genome sequence of the type strain Cupriavidus necator N-1.</title>
        <authorList>
            <person name="Poehlein A."/>
            <person name="Kusian B."/>
            <person name="Friedrich B."/>
            <person name="Daniel R."/>
            <person name="Bowien B."/>
        </authorList>
    </citation>
    <scope>NUCLEOTIDE SEQUENCE [LARGE SCALE GENOMIC DNA]</scope>
    <source>
        <strain evidence="2">ATCC 43291 / DSM 13513 / CCUG 52238 / LMG 8453 / N-1</strain>
    </source>
</reference>
<name>G0EZV0_CUPNN</name>
<gene>
    <name evidence="1" type="ordered locus">CNE_1c22010</name>
</gene>
<dbReference type="EMBL" id="CP002877">
    <property type="protein sequence ID" value="AEI77535.1"/>
    <property type="molecule type" value="Genomic_DNA"/>
</dbReference>
<dbReference type="HOGENOM" id="CLU_784627_0_0_4"/>
<accession>G0EZV0</accession>
<organism evidence="1 2">
    <name type="scientific">Cupriavidus necator (strain ATCC 43291 / DSM 13513 / CCUG 52238 / LMG 8453 / N-1)</name>
    <name type="common">Ralstonia eutropha</name>
    <dbReference type="NCBI Taxonomy" id="1042878"/>
    <lineage>
        <taxon>Bacteria</taxon>
        <taxon>Pseudomonadati</taxon>
        <taxon>Pseudomonadota</taxon>
        <taxon>Betaproteobacteria</taxon>
        <taxon>Burkholderiales</taxon>
        <taxon>Burkholderiaceae</taxon>
        <taxon>Cupriavidus</taxon>
    </lineage>
</organism>
<protein>
    <recommendedName>
        <fullName evidence="3">Autotransporter outer membrane beta-barrel domain-containing protein</fullName>
    </recommendedName>
</protein>
<sequence length="353" mass="35709">MRSPTAVPPGPMCSVIAARSAPVAPCERGSCSAPPTRAARWSIPAWSKATALAMASVSAVVRNQGGAIHGGTTGVLLERGGTVTNLAGSVIGASSGHGISVVNDGGSVANAGAISGGLIGVLLDSGGNVANGSTDGGATVATGAEISGGTYGLWIGGNVVNYAGSTIRGNGNAGVLIAGASGTVDNRGIIDGLEDGIRLESGGTVINRGIVRGGTTAGIALANGGTQEHLGGQIVAQRGSGVQAAGGAIIDSHATIEGAPNAVQARQGQRAGLEHRRLRHLVPERRAQARRLYRHVAAVRLVRQQGGRRRPADGRLWRQRLGHLRRDRLCVPVAWWMGGGAAGPARLREVRRR</sequence>
<dbReference type="KEGG" id="cnc:CNE_1c22010"/>
<proteinExistence type="predicted"/>
<dbReference type="Proteomes" id="UP000006798">
    <property type="component" value="Chromosome 1"/>
</dbReference>
<evidence type="ECO:0008006" key="3">
    <source>
        <dbReference type="Google" id="ProtNLM"/>
    </source>
</evidence>
<evidence type="ECO:0000313" key="1">
    <source>
        <dbReference type="EMBL" id="AEI77535.1"/>
    </source>
</evidence>
<evidence type="ECO:0000313" key="2">
    <source>
        <dbReference type="Proteomes" id="UP000006798"/>
    </source>
</evidence>